<evidence type="ECO:0000256" key="1">
    <source>
        <dbReference type="SAM" id="Phobius"/>
    </source>
</evidence>
<feature type="transmembrane region" description="Helical" evidence="1">
    <location>
        <begin position="74"/>
        <end position="98"/>
    </location>
</feature>
<proteinExistence type="predicted"/>
<accession>A0AAE3YHB1</accession>
<evidence type="ECO:0008006" key="4">
    <source>
        <dbReference type="Google" id="ProtNLM"/>
    </source>
</evidence>
<dbReference type="Proteomes" id="UP001247307">
    <property type="component" value="Unassembled WGS sequence"/>
</dbReference>
<gene>
    <name evidence="2" type="ORF">J2S35_000868</name>
</gene>
<organism evidence="2 3">
    <name type="scientific">Falsarthrobacter nasiphocae</name>
    <dbReference type="NCBI Taxonomy" id="189863"/>
    <lineage>
        <taxon>Bacteria</taxon>
        <taxon>Bacillati</taxon>
        <taxon>Actinomycetota</taxon>
        <taxon>Actinomycetes</taxon>
        <taxon>Micrococcales</taxon>
        <taxon>Micrococcaceae</taxon>
        <taxon>Falsarthrobacter</taxon>
    </lineage>
</organism>
<keyword evidence="3" id="KW-1185">Reference proteome</keyword>
<protein>
    <recommendedName>
        <fullName evidence="4">PH domain-containing protein</fullName>
    </recommendedName>
</protein>
<keyword evidence="1" id="KW-1133">Transmembrane helix</keyword>
<name>A0AAE3YHB1_9MICC</name>
<evidence type="ECO:0000313" key="3">
    <source>
        <dbReference type="Proteomes" id="UP001247307"/>
    </source>
</evidence>
<dbReference type="AlphaFoldDB" id="A0AAE3YHB1"/>
<keyword evidence="1" id="KW-0812">Transmembrane</keyword>
<feature type="transmembrane region" description="Helical" evidence="1">
    <location>
        <begin position="43"/>
        <end position="62"/>
    </location>
</feature>
<evidence type="ECO:0000313" key="2">
    <source>
        <dbReference type="EMBL" id="MDR6891928.1"/>
    </source>
</evidence>
<dbReference type="RefSeq" id="WP_309850254.1">
    <property type="nucleotide sequence ID" value="NZ_BAAAIU010000041.1"/>
</dbReference>
<dbReference type="EMBL" id="JAVDUI010000001">
    <property type="protein sequence ID" value="MDR6891928.1"/>
    <property type="molecule type" value="Genomic_DNA"/>
</dbReference>
<sequence>MSTWPAEAPIPNAASVENRLHSGESLLWSGRPDPSKHFTAKDAFLIPFTVLWAGFAIFWEASVFGMTRGGRGPGIVFILFGAVFVAVGLYMVIGRFFVKAAQKRKTYYWITTERAIITKDNGSWEDVILGQSPVRTRARGTHGDVSFVAGGGPLGIDIWENTGMPSFASRGGFGFYDVKDPQPMFDALRRR</sequence>
<comment type="caution">
    <text evidence="2">The sequence shown here is derived from an EMBL/GenBank/DDBJ whole genome shotgun (WGS) entry which is preliminary data.</text>
</comment>
<keyword evidence="1" id="KW-0472">Membrane</keyword>
<reference evidence="2" key="1">
    <citation type="submission" date="2023-07" db="EMBL/GenBank/DDBJ databases">
        <title>Sequencing the genomes of 1000 actinobacteria strains.</title>
        <authorList>
            <person name="Klenk H.-P."/>
        </authorList>
    </citation>
    <scope>NUCLEOTIDE SEQUENCE</scope>
    <source>
        <strain evidence="2">DSM 13988</strain>
    </source>
</reference>